<reference evidence="3" key="1">
    <citation type="submission" date="2018-08" db="EMBL/GenBank/DDBJ databases">
        <title>A genome reference for cultivated species of the human gut microbiota.</title>
        <authorList>
            <person name="Zou Y."/>
            <person name="Xue W."/>
            <person name="Luo G."/>
        </authorList>
    </citation>
    <scope>NUCLEOTIDE SEQUENCE [LARGE SCALE GENOMIC DNA]</scope>
    <source>
        <strain evidence="3">TF05-5AC</strain>
    </source>
</reference>
<keyword evidence="3" id="KW-0378">Hydrolase</keyword>
<dbReference type="Proteomes" id="UP000260812">
    <property type="component" value="Unassembled WGS sequence"/>
</dbReference>
<feature type="coiled-coil region" evidence="1">
    <location>
        <begin position="190"/>
        <end position="220"/>
    </location>
</feature>
<evidence type="ECO:0000256" key="2">
    <source>
        <dbReference type="SAM" id="MobiDB-lite"/>
    </source>
</evidence>
<evidence type="ECO:0000313" key="3">
    <source>
        <dbReference type="EMBL" id="RGE56601.1"/>
    </source>
</evidence>
<name>A0A3E3HXP8_9FIRM</name>
<proteinExistence type="predicted"/>
<evidence type="ECO:0000313" key="4">
    <source>
        <dbReference type="Proteomes" id="UP000260812"/>
    </source>
</evidence>
<protein>
    <submittedName>
        <fullName evidence="3">Helicase</fullName>
    </submittedName>
</protein>
<dbReference type="GO" id="GO:0004386">
    <property type="term" value="F:helicase activity"/>
    <property type="evidence" value="ECO:0007669"/>
    <property type="project" value="UniProtKB-KW"/>
</dbReference>
<keyword evidence="3" id="KW-0547">Nucleotide-binding</keyword>
<evidence type="ECO:0000256" key="1">
    <source>
        <dbReference type="SAM" id="Coils"/>
    </source>
</evidence>
<gene>
    <name evidence="3" type="ORF">DXC51_23465</name>
</gene>
<feature type="region of interest" description="Disordered" evidence="2">
    <location>
        <begin position="252"/>
        <end position="301"/>
    </location>
</feature>
<accession>A0A3E3HXP8</accession>
<keyword evidence="1" id="KW-0175">Coiled coil</keyword>
<dbReference type="GeneID" id="97989737"/>
<keyword evidence="4" id="KW-1185">Reference proteome</keyword>
<dbReference type="EMBL" id="QVLV01000023">
    <property type="protein sequence ID" value="RGE56601.1"/>
    <property type="molecule type" value="Genomic_DNA"/>
</dbReference>
<keyword evidence="3" id="KW-0347">Helicase</keyword>
<organism evidence="3 4">
    <name type="scientific">Eisenbergiella massiliensis</name>
    <dbReference type="NCBI Taxonomy" id="1720294"/>
    <lineage>
        <taxon>Bacteria</taxon>
        <taxon>Bacillati</taxon>
        <taxon>Bacillota</taxon>
        <taxon>Clostridia</taxon>
        <taxon>Lachnospirales</taxon>
        <taxon>Lachnospiraceae</taxon>
        <taxon>Eisenbergiella</taxon>
    </lineage>
</organism>
<comment type="caution">
    <text evidence="3">The sequence shown here is derived from an EMBL/GenBank/DDBJ whole genome shotgun (WGS) entry which is preliminary data.</text>
</comment>
<sequence length="301" mass="33757">MENKQKFIGQLMSGKNPSRSCEDVDEAALSYAEVKALASGDPRIIEMTDLDSQVTKLKLLKANHEGQRYMLEDRLIQFFPQAIKRRQEQIKGLEEDIAHLQAHPQDKDHFSISLAGELYTERKAAGQAIIEACTQMKNVSERIDLGEYRGFPLTLWADTQTQKFQVTMKHSLSHTIELGSDPVGNMARLDHALNIMVENLEENRANLENLTAQMEEAKIEVQRSFPQEQELAEKSDRLNVLRIALNMDGKTVGKRQREAEELESDTQGGQPSIKGMLKRLGVESAATASPPAKGKDMEVAI</sequence>
<keyword evidence="3" id="KW-0067">ATP-binding</keyword>
<dbReference type="AlphaFoldDB" id="A0A3E3HXP8"/>
<dbReference type="RefSeq" id="WP_025489048.1">
    <property type="nucleotide sequence ID" value="NZ_QVLU01000014.1"/>
</dbReference>